<evidence type="ECO:0000256" key="5">
    <source>
        <dbReference type="ARBA" id="ARBA00022692"/>
    </source>
</evidence>
<organism evidence="14 15">
    <name type="scientific">Parafrankia soli</name>
    <dbReference type="NCBI Taxonomy" id="2599596"/>
    <lineage>
        <taxon>Bacteria</taxon>
        <taxon>Bacillati</taxon>
        <taxon>Actinomycetota</taxon>
        <taxon>Actinomycetes</taxon>
        <taxon>Frankiales</taxon>
        <taxon>Frankiaceae</taxon>
        <taxon>Parafrankia</taxon>
    </lineage>
</organism>
<evidence type="ECO:0000256" key="4">
    <source>
        <dbReference type="ARBA" id="ARBA00022519"/>
    </source>
</evidence>
<dbReference type="EMBL" id="MAXA01000268">
    <property type="protein sequence ID" value="OHV20276.1"/>
    <property type="molecule type" value="Genomic_DNA"/>
</dbReference>
<evidence type="ECO:0000259" key="13">
    <source>
        <dbReference type="PROSITE" id="PS50929"/>
    </source>
</evidence>
<feature type="transmembrane region" description="Helical" evidence="11">
    <location>
        <begin position="155"/>
        <end position="174"/>
    </location>
</feature>
<dbReference type="GO" id="GO:0005886">
    <property type="term" value="C:plasma membrane"/>
    <property type="evidence" value="ECO:0007669"/>
    <property type="project" value="UniProtKB-SubCell"/>
</dbReference>
<gene>
    <name evidence="14" type="ORF">BBK14_08585</name>
</gene>
<dbReference type="InterPro" id="IPR003439">
    <property type="entry name" value="ABC_transporter-like_ATP-bd"/>
</dbReference>
<protein>
    <submittedName>
        <fullName evidence="14">Multidrug ABC transporter permease</fullName>
    </submittedName>
</protein>
<evidence type="ECO:0000313" key="15">
    <source>
        <dbReference type="Proteomes" id="UP000179769"/>
    </source>
</evidence>
<feature type="transmembrane region" description="Helical" evidence="11">
    <location>
        <begin position="180"/>
        <end position="199"/>
    </location>
</feature>
<evidence type="ECO:0000256" key="11">
    <source>
        <dbReference type="SAM" id="Phobius"/>
    </source>
</evidence>
<evidence type="ECO:0000313" key="14">
    <source>
        <dbReference type="EMBL" id="OHV20276.1"/>
    </source>
</evidence>
<evidence type="ECO:0000256" key="7">
    <source>
        <dbReference type="ARBA" id="ARBA00022840"/>
    </source>
</evidence>
<keyword evidence="5 11" id="KW-0812">Transmembrane</keyword>
<feature type="domain" description="ABC transporter" evidence="12">
    <location>
        <begin position="353"/>
        <end position="587"/>
    </location>
</feature>
<dbReference type="RefSeq" id="WP_071066871.1">
    <property type="nucleotide sequence ID" value="NZ_MAXA01000268.1"/>
</dbReference>
<dbReference type="InterPro" id="IPR039421">
    <property type="entry name" value="Type_1_exporter"/>
</dbReference>
<dbReference type="CDD" id="cd07346">
    <property type="entry name" value="ABC_6TM_exporters"/>
    <property type="match status" value="1"/>
</dbReference>
<evidence type="ECO:0000256" key="8">
    <source>
        <dbReference type="ARBA" id="ARBA00022989"/>
    </source>
</evidence>
<dbReference type="PANTHER" id="PTHR43394">
    <property type="entry name" value="ATP-DEPENDENT PERMEASE MDL1, MITOCHONDRIAL"/>
    <property type="match status" value="1"/>
</dbReference>
<dbReference type="Gene3D" id="3.40.50.300">
    <property type="entry name" value="P-loop containing nucleotide triphosphate hydrolases"/>
    <property type="match status" value="1"/>
</dbReference>
<evidence type="ECO:0000256" key="1">
    <source>
        <dbReference type="ARBA" id="ARBA00004651"/>
    </source>
</evidence>
<dbReference type="PROSITE" id="PS50893">
    <property type="entry name" value="ABC_TRANSPORTER_2"/>
    <property type="match status" value="1"/>
</dbReference>
<dbReference type="GO" id="GO:0005524">
    <property type="term" value="F:ATP binding"/>
    <property type="evidence" value="ECO:0007669"/>
    <property type="project" value="UniProtKB-KW"/>
</dbReference>
<feature type="transmembrane region" description="Helical" evidence="11">
    <location>
        <begin position="264"/>
        <end position="286"/>
    </location>
</feature>
<comment type="caution">
    <text evidence="14">The sequence shown here is derived from an EMBL/GenBank/DDBJ whole genome shotgun (WGS) entry which is preliminary data.</text>
</comment>
<dbReference type="Pfam" id="PF00664">
    <property type="entry name" value="ABC_membrane"/>
    <property type="match status" value="1"/>
</dbReference>
<name>A0A1S1PG73_9ACTN</name>
<dbReference type="InterPro" id="IPR003593">
    <property type="entry name" value="AAA+_ATPase"/>
</dbReference>
<keyword evidence="3" id="KW-1003">Cell membrane</keyword>
<proteinExistence type="predicted"/>
<evidence type="ECO:0000256" key="9">
    <source>
        <dbReference type="ARBA" id="ARBA00023136"/>
    </source>
</evidence>
<evidence type="ECO:0000256" key="3">
    <source>
        <dbReference type="ARBA" id="ARBA00022475"/>
    </source>
</evidence>
<accession>A0A1S1PG73</accession>
<keyword evidence="6" id="KW-0547">Nucleotide-binding</keyword>
<dbReference type="SUPFAM" id="SSF90123">
    <property type="entry name" value="ABC transporter transmembrane region"/>
    <property type="match status" value="1"/>
</dbReference>
<dbReference type="InterPro" id="IPR036640">
    <property type="entry name" value="ABC1_TM_sf"/>
</dbReference>
<keyword evidence="8 11" id="KW-1133">Transmembrane helix</keyword>
<dbReference type="InterPro" id="IPR027417">
    <property type="entry name" value="P-loop_NTPase"/>
</dbReference>
<dbReference type="GO" id="GO:0016887">
    <property type="term" value="F:ATP hydrolysis activity"/>
    <property type="evidence" value="ECO:0007669"/>
    <property type="project" value="InterPro"/>
</dbReference>
<dbReference type="Pfam" id="PF00005">
    <property type="entry name" value="ABC_tran"/>
    <property type="match status" value="1"/>
</dbReference>
<dbReference type="FunFam" id="3.40.50.300:FF:001001">
    <property type="entry name" value="Multidrug ABC transporter ATP-binding protein"/>
    <property type="match status" value="1"/>
</dbReference>
<feature type="domain" description="ABC transmembrane type-1" evidence="13">
    <location>
        <begin position="42"/>
        <end position="323"/>
    </location>
</feature>
<reference evidence="15" key="1">
    <citation type="submission" date="2016-07" db="EMBL/GenBank/DDBJ databases">
        <title>Frankia sp. NRRL B-16219 Genome sequencing.</title>
        <authorList>
            <person name="Ghodhbane-Gtari F."/>
            <person name="Swanson E."/>
            <person name="Gueddou A."/>
            <person name="Louati M."/>
            <person name="Nouioui I."/>
            <person name="Hezbri K."/>
            <person name="Abebe-Akele F."/>
            <person name="Simpson S."/>
            <person name="Morris K."/>
            <person name="Thomas K."/>
            <person name="Gtari M."/>
            <person name="Tisa L.S."/>
        </authorList>
    </citation>
    <scope>NUCLEOTIDE SEQUENCE [LARGE SCALE GENOMIC DNA]</scope>
    <source>
        <strain evidence="15">NRRL B-16219</strain>
    </source>
</reference>
<feature type="transmembrane region" description="Helical" evidence="11">
    <location>
        <begin position="38"/>
        <end position="57"/>
    </location>
</feature>
<keyword evidence="7" id="KW-0067">ATP-binding</keyword>
<dbReference type="OrthoDB" id="9806127at2"/>
<feature type="region of interest" description="Disordered" evidence="10">
    <location>
        <begin position="589"/>
        <end position="608"/>
    </location>
</feature>
<keyword evidence="2" id="KW-0813">Transport</keyword>
<keyword evidence="9 11" id="KW-0472">Membrane</keyword>
<dbReference type="GO" id="GO:0015421">
    <property type="term" value="F:ABC-type oligopeptide transporter activity"/>
    <property type="evidence" value="ECO:0007669"/>
    <property type="project" value="TreeGrafter"/>
</dbReference>
<dbReference type="PANTHER" id="PTHR43394:SF1">
    <property type="entry name" value="ATP-BINDING CASSETTE SUB-FAMILY B MEMBER 10, MITOCHONDRIAL"/>
    <property type="match status" value="1"/>
</dbReference>
<dbReference type="PROSITE" id="PS50929">
    <property type="entry name" value="ABC_TM1F"/>
    <property type="match status" value="1"/>
</dbReference>
<comment type="subcellular location">
    <subcellularLocation>
        <location evidence="1">Cell membrane</location>
        <topology evidence="1">Multi-pass membrane protein</topology>
    </subcellularLocation>
</comment>
<evidence type="ECO:0000256" key="6">
    <source>
        <dbReference type="ARBA" id="ARBA00022741"/>
    </source>
</evidence>
<dbReference type="AlphaFoldDB" id="A0A1S1PG73"/>
<keyword evidence="15" id="KW-1185">Reference proteome</keyword>
<dbReference type="Gene3D" id="1.20.1560.10">
    <property type="entry name" value="ABC transporter type 1, transmembrane domain"/>
    <property type="match status" value="1"/>
</dbReference>
<keyword evidence="4" id="KW-0997">Cell inner membrane</keyword>
<evidence type="ECO:0000256" key="10">
    <source>
        <dbReference type="SAM" id="MobiDB-lite"/>
    </source>
</evidence>
<evidence type="ECO:0000256" key="2">
    <source>
        <dbReference type="ARBA" id="ARBA00022448"/>
    </source>
</evidence>
<dbReference type="InterPro" id="IPR011527">
    <property type="entry name" value="ABC1_TM_dom"/>
</dbReference>
<dbReference type="SMART" id="SM00382">
    <property type="entry name" value="AAA"/>
    <property type="match status" value="1"/>
</dbReference>
<feature type="transmembrane region" description="Helical" evidence="11">
    <location>
        <begin position="77"/>
        <end position="97"/>
    </location>
</feature>
<sequence length="608" mass="64373">MRRRPGPSAGPEPEDGLLPKAGAGETWRYALRLLRPRWYLAVLTVLALAVGAAVQLVTPRALGWVIDAAIEGDRGAIVWPVQVLVLVAVATGVFQVLTRTLIAFVAEPVLATLREEVVERALHLPSGAVERSGAGDLVARISGDVEVVTTAIRNIVPTLAMSVFLVWMTAVGLAVIDWRFAAVALLAVPTDLYALRWYLRRSGPVFAAQRVAEGARAQQLLDSVGGADTVRAFRLGPDHLRLMAGRSEEAMDCSFRAMRFRTRFWGRMHLSEAIGVAAVLVAGFYLVRDGSVTVGAATAAAFYFSRLFEPVNMVLMMIDMVQEAGAALSRLVGVAGVPLPEQREETVLTEPSIDLRDVRFAYGAGHEVLHGVDLAVPAGERLAVVGASGAGKTTLAKLVAGLHPPASGELRLGGQPVDRFGPDELRRSVGLITQEVHVFAGPLIEDLRLARPEATEADLEGALERAGALEWVTALPSGIRTVVGKGGHRLTPTQAQELALARILLVDAPIVILDEATAEAGSAGARRLELAAQRALSGRTVLLVAHRLTQAAAADRVVVLDRGRVVESGSHDALVTAGGHYARMWSAWSSNGDPTKGPASSAPSSASA</sequence>
<feature type="compositionally biased region" description="Low complexity" evidence="10">
    <location>
        <begin position="598"/>
        <end position="608"/>
    </location>
</feature>
<dbReference type="Proteomes" id="UP000179769">
    <property type="component" value="Unassembled WGS sequence"/>
</dbReference>
<evidence type="ECO:0000259" key="12">
    <source>
        <dbReference type="PROSITE" id="PS50893"/>
    </source>
</evidence>
<dbReference type="SUPFAM" id="SSF52540">
    <property type="entry name" value="P-loop containing nucleoside triphosphate hydrolases"/>
    <property type="match status" value="1"/>
</dbReference>